<keyword evidence="3" id="KW-0173">Coenzyme A biosynthesis</keyword>
<dbReference type="InterPro" id="IPR004567">
    <property type="entry name" value="Type_II_PanK"/>
</dbReference>
<dbReference type="GO" id="GO:0015937">
    <property type="term" value="P:coenzyme A biosynthetic process"/>
    <property type="evidence" value="ECO:0007669"/>
    <property type="project" value="UniProtKB-KW"/>
</dbReference>
<dbReference type="RefSeq" id="XP_033400849.1">
    <property type="nucleotide sequence ID" value="XM_033539953.1"/>
</dbReference>
<sequence>MSPAPQQQNIDATGKPQRLSAATETLHNTIAHPGNVYINVQGAYIADDDQPKTPLSIHSDDYESGGRDIRLPNHTDVVSHIAVDIGGSLAKVVYFSRDPTSQELGGRLNFLKFETDRIEECIEFMRELKLHYQTINGSKPADLTVMATGGGAFKYYDRIRQALEVEVLREDEMECLIIGLDFFITEIPCEVFTYSPEDPMQFVEARPDIYPYLLVNIGSGVSMVKVSGPRQYERIGGTSLGGGTLWGLLSLLTGARNFEDMLRLADKGDNTSVDMLVGDIYGTDYGKIGLKSTTIASSFGKVYKRKREAEREAEDHGNLLGHHHHSAPAVSVDDEAAAAAADNEHAARSFKPEDVSKSLLYAVSNNIGQIAYLHAEKHNLKRIYFGGSFIGGHRQTMNTLAYAIKFWSKGEKQAYFLRHEGYLGAVGAFLKRQPRNWGRRNSVEGVGAVRPVFGGAVPAGRVSNGGGVGERVVG</sequence>
<evidence type="ECO:0000256" key="1">
    <source>
        <dbReference type="ARBA" id="ARBA00022741"/>
    </source>
</evidence>
<dbReference type="Proteomes" id="UP000799438">
    <property type="component" value="Unassembled WGS sequence"/>
</dbReference>
<dbReference type="GO" id="GO:0005634">
    <property type="term" value="C:nucleus"/>
    <property type="evidence" value="ECO:0007669"/>
    <property type="project" value="TreeGrafter"/>
</dbReference>
<dbReference type="Gene3D" id="3.30.420.40">
    <property type="match status" value="1"/>
</dbReference>
<keyword evidence="2" id="KW-0067">ATP-binding</keyword>
<gene>
    <name evidence="4" type="ORF">K452DRAFT_284525</name>
</gene>
<dbReference type="NCBIfam" id="TIGR00555">
    <property type="entry name" value="panK_eukar"/>
    <property type="match status" value="1"/>
</dbReference>
<dbReference type="GO" id="GO:0005829">
    <property type="term" value="C:cytosol"/>
    <property type="evidence" value="ECO:0007669"/>
    <property type="project" value="TreeGrafter"/>
</dbReference>
<dbReference type="SUPFAM" id="SSF53067">
    <property type="entry name" value="Actin-like ATPase domain"/>
    <property type="match status" value="2"/>
</dbReference>
<dbReference type="OrthoDB" id="498611at2759"/>
<evidence type="ECO:0008006" key="6">
    <source>
        <dbReference type="Google" id="ProtNLM"/>
    </source>
</evidence>
<dbReference type="AlphaFoldDB" id="A0A6A6BQQ4"/>
<dbReference type="PANTHER" id="PTHR12280">
    <property type="entry name" value="PANTOTHENATE KINASE"/>
    <property type="match status" value="1"/>
</dbReference>
<dbReference type="GO" id="GO:0004594">
    <property type="term" value="F:pantothenate kinase activity"/>
    <property type="evidence" value="ECO:0007669"/>
    <property type="project" value="TreeGrafter"/>
</dbReference>
<reference evidence="4" key="1">
    <citation type="journal article" date="2020" name="Stud. Mycol.">
        <title>101 Dothideomycetes genomes: a test case for predicting lifestyles and emergence of pathogens.</title>
        <authorList>
            <person name="Haridas S."/>
            <person name="Albert R."/>
            <person name="Binder M."/>
            <person name="Bloem J."/>
            <person name="Labutti K."/>
            <person name="Salamov A."/>
            <person name="Andreopoulos B."/>
            <person name="Baker S."/>
            <person name="Barry K."/>
            <person name="Bills G."/>
            <person name="Bluhm B."/>
            <person name="Cannon C."/>
            <person name="Castanera R."/>
            <person name="Culley D."/>
            <person name="Daum C."/>
            <person name="Ezra D."/>
            <person name="Gonzalez J."/>
            <person name="Henrissat B."/>
            <person name="Kuo A."/>
            <person name="Liang C."/>
            <person name="Lipzen A."/>
            <person name="Lutzoni F."/>
            <person name="Magnuson J."/>
            <person name="Mondo S."/>
            <person name="Nolan M."/>
            <person name="Ohm R."/>
            <person name="Pangilinan J."/>
            <person name="Park H.-J."/>
            <person name="Ramirez L."/>
            <person name="Alfaro M."/>
            <person name="Sun H."/>
            <person name="Tritt A."/>
            <person name="Yoshinaga Y."/>
            <person name="Zwiers L.-H."/>
            <person name="Turgeon B."/>
            <person name="Goodwin S."/>
            <person name="Spatafora J."/>
            <person name="Crous P."/>
            <person name="Grigoriev I."/>
        </authorList>
    </citation>
    <scope>NUCLEOTIDE SEQUENCE</scope>
    <source>
        <strain evidence="4">CBS 121167</strain>
    </source>
</reference>
<evidence type="ECO:0000256" key="3">
    <source>
        <dbReference type="ARBA" id="ARBA00022993"/>
    </source>
</evidence>
<evidence type="ECO:0000313" key="5">
    <source>
        <dbReference type="Proteomes" id="UP000799438"/>
    </source>
</evidence>
<organism evidence="4 5">
    <name type="scientific">Aplosporella prunicola CBS 121167</name>
    <dbReference type="NCBI Taxonomy" id="1176127"/>
    <lineage>
        <taxon>Eukaryota</taxon>
        <taxon>Fungi</taxon>
        <taxon>Dikarya</taxon>
        <taxon>Ascomycota</taxon>
        <taxon>Pezizomycotina</taxon>
        <taxon>Dothideomycetes</taxon>
        <taxon>Dothideomycetes incertae sedis</taxon>
        <taxon>Botryosphaeriales</taxon>
        <taxon>Aplosporellaceae</taxon>
        <taxon>Aplosporella</taxon>
    </lineage>
</organism>
<proteinExistence type="predicted"/>
<evidence type="ECO:0000256" key="2">
    <source>
        <dbReference type="ARBA" id="ARBA00022840"/>
    </source>
</evidence>
<dbReference type="FunFam" id="3.30.420.40:FF:000115">
    <property type="entry name" value="Pantothenate kinase PanK"/>
    <property type="match status" value="1"/>
</dbReference>
<evidence type="ECO:0000313" key="4">
    <source>
        <dbReference type="EMBL" id="KAF2145137.1"/>
    </source>
</evidence>
<dbReference type="FunFam" id="3.30.420.510:FF:000005">
    <property type="entry name" value="Probable pantothenate kinase"/>
    <property type="match status" value="1"/>
</dbReference>
<dbReference type="Pfam" id="PF03630">
    <property type="entry name" value="Fumble"/>
    <property type="match status" value="1"/>
</dbReference>
<keyword evidence="5" id="KW-1185">Reference proteome</keyword>
<dbReference type="Gene3D" id="3.30.420.510">
    <property type="match status" value="1"/>
</dbReference>
<name>A0A6A6BQQ4_9PEZI</name>
<dbReference type="GeneID" id="54297449"/>
<dbReference type="GO" id="GO:0005524">
    <property type="term" value="F:ATP binding"/>
    <property type="evidence" value="ECO:0007669"/>
    <property type="project" value="UniProtKB-KW"/>
</dbReference>
<accession>A0A6A6BQQ4</accession>
<dbReference type="InterPro" id="IPR043129">
    <property type="entry name" value="ATPase_NBD"/>
</dbReference>
<dbReference type="PANTHER" id="PTHR12280:SF20">
    <property type="entry name" value="4'-PHOSPHOPANTETHEINE PHOSPHATASE"/>
    <property type="match status" value="1"/>
</dbReference>
<protein>
    <recommendedName>
        <fullName evidence="6">Pantothenate kinase</fullName>
    </recommendedName>
</protein>
<dbReference type="EMBL" id="ML995478">
    <property type="protein sequence ID" value="KAF2145137.1"/>
    <property type="molecule type" value="Genomic_DNA"/>
</dbReference>
<dbReference type="CDD" id="cd24123">
    <property type="entry name" value="ASKHA_NBD_PanK-II_Pank4"/>
    <property type="match status" value="1"/>
</dbReference>
<keyword evidence="1" id="KW-0547">Nucleotide-binding</keyword>